<proteinExistence type="predicted"/>
<evidence type="ECO:0000259" key="5">
    <source>
        <dbReference type="PROSITE" id="PS50865"/>
    </source>
</evidence>
<dbReference type="Pfam" id="PF01753">
    <property type="entry name" value="zf-MYND"/>
    <property type="match status" value="1"/>
</dbReference>
<evidence type="ECO:0000313" key="6">
    <source>
        <dbReference type="EMBL" id="KAL2281392.1"/>
    </source>
</evidence>
<dbReference type="SUPFAM" id="SSF144232">
    <property type="entry name" value="HIT/MYND zinc finger-like"/>
    <property type="match status" value="1"/>
</dbReference>
<protein>
    <recommendedName>
        <fullName evidence="5">MYND-type domain-containing protein</fullName>
    </recommendedName>
</protein>
<sequence length="280" mass="31022">MGRWGHCLFGHDATIGHAIKIIKDITQGNDCHFAHMLDQVLVGSPLGVLGYYVEEYSLLEKTQGEVDESMVSVGLAFPFRLKLGVILTVFCQSQLIRNKLDCGLGDELFEKYSAAEQHGFDLYDLTKYLPIVFAAIMMEYGATIKEDHMKHLRDLVPKLQCNEGPVALLADCGFRGPGKRQFLAALDNYQAGKPRSFHQPSCHGCGKVDSDIKAEGKTLLKCGGCKNEIAAAWFCDKDCQRGLWKHHKRNCGAPPGHGIATYQIYGKCSLGFNIYQGFNV</sequence>
<dbReference type="Proteomes" id="UP001600888">
    <property type="component" value="Unassembled WGS sequence"/>
</dbReference>
<evidence type="ECO:0000313" key="7">
    <source>
        <dbReference type="Proteomes" id="UP001600888"/>
    </source>
</evidence>
<evidence type="ECO:0000256" key="1">
    <source>
        <dbReference type="ARBA" id="ARBA00022723"/>
    </source>
</evidence>
<comment type="caution">
    <text evidence="6">The sequence shown here is derived from an EMBL/GenBank/DDBJ whole genome shotgun (WGS) entry which is preliminary data.</text>
</comment>
<accession>A0ABR4EG02</accession>
<keyword evidence="2 4" id="KW-0863">Zinc-finger</keyword>
<organism evidence="6 7">
    <name type="scientific">Diaporthe vaccinii</name>
    <dbReference type="NCBI Taxonomy" id="105482"/>
    <lineage>
        <taxon>Eukaryota</taxon>
        <taxon>Fungi</taxon>
        <taxon>Dikarya</taxon>
        <taxon>Ascomycota</taxon>
        <taxon>Pezizomycotina</taxon>
        <taxon>Sordariomycetes</taxon>
        <taxon>Sordariomycetidae</taxon>
        <taxon>Diaporthales</taxon>
        <taxon>Diaporthaceae</taxon>
        <taxon>Diaporthe</taxon>
        <taxon>Diaporthe eres species complex</taxon>
    </lineage>
</organism>
<evidence type="ECO:0000256" key="3">
    <source>
        <dbReference type="ARBA" id="ARBA00022833"/>
    </source>
</evidence>
<dbReference type="PROSITE" id="PS50865">
    <property type="entry name" value="ZF_MYND_2"/>
    <property type="match status" value="1"/>
</dbReference>
<keyword evidence="1" id="KW-0479">Metal-binding</keyword>
<evidence type="ECO:0000256" key="4">
    <source>
        <dbReference type="PROSITE-ProRule" id="PRU00134"/>
    </source>
</evidence>
<dbReference type="Gene3D" id="6.10.140.2220">
    <property type="match status" value="1"/>
</dbReference>
<dbReference type="InterPro" id="IPR002893">
    <property type="entry name" value="Znf_MYND"/>
</dbReference>
<gene>
    <name evidence="6" type="ORF">FJTKL_11573</name>
</gene>
<reference evidence="6 7" key="1">
    <citation type="submission" date="2024-03" db="EMBL/GenBank/DDBJ databases">
        <title>A high-quality draft genome sequence of Diaporthe vaccinii, a causative agent of upright dieback and viscid rot disease in cranberry plants.</title>
        <authorList>
            <person name="Sarrasin M."/>
            <person name="Lang B.F."/>
            <person name="Burger G."/>
        </authorList>
    </citation>
    <scope>NUCLEOTIDE SEQUENCE [LARGE SCALE GENOMIC DNA]</scope>
    <source>
        <strain evidence="6 7">IS7</strain>
    </source>
</reference>
<keyword evidence="3" id="KW-0862">Zinc</keyword>
<dbReference type="EMBL" id="JBAWTH010000057">
    <property type="protein sequence ID" value="KAL2281392.1"/>
    <property type="molecule type" value="Genomic_DNA"/>
</dbReference>
<evidence type="ECO:0000256" key="2">
    <source>
        <dbReference type="ARBA" id="ARBA00022771"/>
    </source>
</evidence>
<name>A0ABR4EG02_9PEZI</name>
<feature type="domain" description="MYND-type" evidence="5">
    <location>
        <begin position="202"/>
        <end position="251"/>
    </location>
</feature>
<keyword evidence="7" id="KW-1185">Reference proteome</keyword>